<feature type="domain" description="Peptidase C39-like" evidence="1">
    <location>
        <begin position="20"/>
        <end position="119"/>
    </location>
</feature>
<dbReference type="EMBL" id="ADBJ01000031">
    <property type="protein sequence ID" value="EFA80427.1"/>
    <property type="molecule type" value="Genomic_DNA"/>
</dbReference>
<dbReference type="Pfam" id="PF13529">
    <property type="entry name" value="Peptidase_C39_2"/>
    <property type="match status" value="2"/>
</dbReference>
<evidence type="ECO:0000259" key="1">
    <source>
        <dbReference type="Pfam" id="PF13529"/>
    </source>
</evidence>
<dbReference type="PANTHER" id="PTHR37806">
    <property type="entry name" value="LMO0724 PROTEIN"/>
    <property type="match status" value="1"/>
</dbReference>
<name>D3BEU6_HETP5</name>
<proteinExistence type="predicted"/>
<dbReference type="Proteomes" id="UP000001396">
    <property type="component" value="Unassembled WGS sequence"/>
</dbReference>
<dbReference type="GeneID" id="31362742"/>
<organism evidence="2 3">
    <name type="scientific">Heterostelium pallidum (strain ATCC 26659 / Pp 5 / PN500)</name>
    <name type="common">Cellular slime mold</name>
    <name type="synonym">Polysphondylium pallidum</name>
    <dbReference type="NCBI Taxonomy" id="670386"/>
    <lineage>
        <taxon>Eukaryota</taxon>
        <taxon>Amoebozoa</taxon>
        <taxon>Evosea</taxon>
        <taxon>Eumycetozoa</taxon>
        <taxon>Dictyostelia</taxon>
        <taxon>Acytosteliales</taxon>
        <taxon>Acytosteliaceae</taxon>
        <taxon>Heterostelium</taxon>
    </lineage>
</organism>
<accession>D3BEU6</accession>
<dbReference type="PANTHER" id="PTHR37806:SF1">
    <property type="entry name" value="PEPTIDASE C39-LIKE DOMAIN-CONTAINING PROTEIN"/>
    <property type="match status" value="1"/>
</dbReference>
<reference evidence="2 3" key="1">
    <citation type="journal article" date="2011" name="Genome Res.">
        <title>Phylogeny-wide analysis of social amoeba genomes highlights ancient origins for complex intercellular communication.</title>
        <authorList>
            <person name="Heidel A.J."/>
            <person name="Lawal H.M."/>
            <person name="Felder M."/>
            <person name="Schilde C."/>
            <person name="Helps N.R."/>
            <person name="Tunggal B."/>
            <person name="Rivero F."/>
            <person name="John U."/>
            <person name="Schleicher M."/>
            <person name="Eichinger L."/>
            <person name="Platzer M."/>
            <person name="Noegel A.A."/>
            <person name="Schaap P."/>
            <person name="Gloeckner G."/>
        </authorList>
    </citation>
    <scope>NUCLEOTIDE SEQUENCE [LARGE SCALE GENOMIC DNA]</scope>
    <source>
        <strain evidence="3">ATCC 26659 / Pp 5 / PN500</strain>
    </source>
</reference>
<sequence length="276" mass="31709">MNSNSSGSSNNQEIKKDLLINVDIQYQYPSLPTGCEVTSVSMLLKHCCKGDDNDQDRYSKEVLAEQVGKEQDPCQDHISLVGGNPYRAFVGLPTSKLSFGMFHQPVYHLIDNQFNNSNDNNNNNNNSNSLKAIDLTDKCNDLANIKYPLKLNESEEYIKSRLDHFETETTSGSDDDDDESDIEILKNHLNKYNYPIIIWMTLELRKPSITDTWIDVNVPENEIHWVSPEHCALLVGYNENEFIINDPHTGKVEYYNKDLFLKRWRQMGRQAVSIIQ</sequence>
<evidence type="ECO:0000313" key="2">
    <source>
        <dbReference type="EMBL" id="EFA80427.1"/>
    </source>
</evidence>
<keyword evidence="3" id="KW-1185">Reference proteome</keyword>
<comment type="caution">
    <text evidence="2">The sequence shown here is derived from an EMBL/GenBank/DDBJ whole genome shotgun (WGS) entry which is preliminary data.</text>
</comment>
<gene>
    <name evidence="2" type="ORF">PPL_07261</name>
</gene>
<dbReference type="AlphaFoldDB" id="D3BEU6"/>
<dbReference type="RefSeq" id="XP_020432547.1">
    <property type="nucleotide sequence ID" value="XM_020578099.1"/>
</dbReference>
<dbReference type="OMA" id="AGWCVYN"/>
<protein>
    <recommendedName>
        <fullName evidence="1">Peptidase C39-like domain-containing protein</fullName>
    </recommendedName>
</protein>
<dbReference type="InterPro" id="IPR039564">
    <property type="entry name" value="Peptidase_C39-like"/>
</dbReference>
<dbReference type="InParanoid" id="D3BEU6"/>
<dbReference type="Gene3D" id="3.90.70.10">
    <property type="entry name" value="Cysteine proteinases"/>
    <property type="match status" value="1"/>
</dbReference>
<feature type="domain" description="Peptidase C39-like" evidence="1">
    <location>
        <begin position="176"/>
        <end position="248"/>
    </location>
</feature>
<evidence type="ECO:0000313" key="3">
    <source>
        <dbReference type="Proteomes" id="UP000001396"/>
    </source>
</evidence>